<accession>A0A8K0D0G9</accession>
<feature type="region of interest" description="Disordered" evidence="1">
    <location>
        <begin position="1"/>
        <end position="39"/>
    </location>
</feature>
<dbReference type="OrthoDB" id="6776593at2759"/>
<evidence type="ECO:0000259" key="2">
    <source>
        <dbReference type="Pfam" id="PF13843"/>
    </source>
</evidence>
<proteinExistence type="predicted"/>
<feature type="compositionally biased region" description="Acidic residues" evidence="1">
    <location>
        <begin position="20"/>
        <end position="39"/>
    </location>
</feature>
<evidence type="ECO:0000313" key="3">
    <source>
        <dbReference type="EMBL" id="KAF2895759.1"/>
    </source>
</evidence>
<dbReference type="Proteomes" id="UP000801492">
    <property type="component" value="Unassembled WGS sequence"/>
</dbReference>
<dbReference type="Pfam" id="PF13843">
    <property type="entry name" value="DDE_Tnp_1_7"/>
    <property type="match status" value="2"/>
</dbReference>
<name>A0A8K0D0G9_IGNLU</name>
<keyword evidence="4" id="KW-1185">Reference proteome</keyword>
<reference evidence="3" key="1">
    <citation type="submission" date="2019-08" db="EMBL/GenBank/DDBJ databases">
        <title>The genome of the North American firefly Photinus pyralis.</title>
        <authorList>
            <consortium name="Photinus pyralis genome working group"/>
            <person name="Fallon T.R."/>
            <person name="Sander Lower S.E."/>
            <person name="Weng J.-K."/>
        </authorList>
    </citation>
    <scope>NUCLEOTIDE SEQUENCE</scope>
    <source>
        <strain evidence="3">TRF0915ILg1</strain>
        <tissue evidence="3">Whole body</tissue>
    </source>
</reference>
<evidence type="ECO:0000256" key="1">
    <source>
        <dbReference type="SAM" id="MobiDB-lite"/>
    </source>
</evidence>
<gene>
    <name evidence="3" type="ORF">ILUMI_10419</name>
</gene>
<organism evidence="3 4">
    <name type="scientific">Ignelater luminosus</name>
    <name type="common">Cucubano</name>
    <name type="synonym">Pyrophorus luminosus</name>
    <dbReference type="NCBI Taxonomy" id="2038154"/>
    <lineage>
        <taxon>Eukaryota</taxon>
        <taxon>Metazoa</taxon>
        <taxon>Ecdysozoa</taxon>
        <taxon>Arthropoda</taxon>
        <taxon>Hexapoda</taxon>
        <taxon>Insecta</taxon>
        <taxon>Pterygota</taxon>
        <taxon>Neoptera</taxon>
        <taxon>Endopterygota</taxon>
        <taxon>Coleoptera</taxon>
        <taxon>Polyphaga</taxon>
        <taxon>Elateriformia</taxon>
        <taxon>Elateroidea</taxon>
        <taxon>Elateridae</taxon>
        <taxon>Agrypninae</taxon>
        <taxon>Pyrophorini</taxon>
        <taxon>Ignelater</taxon>
    </lineage>
</organism>
<sequence>MNSEYDYSGGSDLELHLEESDSESSDISESDVPVESDNEADISDTRVWCKLTKNTPAPPPPFQEDILQFYNKFINDEIIDYIANETNKYGLKPIRLVLEMYGIYLALVILQSIVRKPGMKHYWSNNPILKMPFFAKWYCLTMDNFYNSPQLADLLVSKKTDVYGTLQANRKEVPKELSTIKILKGEVIGFQRGKVVVMKWKDKKEICETISKPKLVHEYKDTMGGVDRVNQHLADYTLPRKRGKKFFHLFDLALWNSFVLYSKTGGTKTALEYRMDLKDSKEQSPNEEENENDESDKDEFDNDETKPQDLVILELRPNIQNAIDKVKNIILAVEALSRGDATPLSAEIAIDFLMKKIKALDTSLANEIYEALLIRIGKRWDKKIITLLTYLQDPDNIKKEEYFSFCSKNSMYTFAEQLMDRLFNSKFTTLEASTSQEREEEEIKNKNSSDMILKDELDKELENVSKSCPKKDTNLKRTLRKGIFEVTGKKTSNLQLLYRALLSIKPTSTENKRNVVDANEIVRVH</sequence>
<dbReference type="InterPro" id="IPR029526">
    <property type="entry name" value="PGBD"/>
</dbReference>
<dbReference type="PANTHER" id="PTHR46599">
    <property type="entry name" value="PIGGYBAC TRANSPOSABLE ELEMENT-DERIVED PROTEIN 4"/>
    <property type="match status" value="1"/>
</dbReference>
<feature type="domain" description="PiggyBac transposable element-derived protein" evidence="2">
    <location>
        <begin position="138"/>
        <end position="258"/>
    </location>
</feature>
<comment type="caution">
    <text evidence="3">The sequence shown here is derived from an EMBL/GenBank/DDBJ whole genome shotgun (WGS) entry which is preliminary data.</text>
</comment>
<evidence type="ECO:0000313" key="4">
    <source>
        <dbReference type="Proteomes" id="UP000801492"/>
    </source>
</evidence>
<dbReference type="AlphaFoldDB" id="A0A8K0D0G9"/>
<protein>
    <recommendedName>
        <fullName evidence="2">PiggyBac transposable element-derived protein domain-containing protein</fullName>
    </recommendedName>
</protein>
<dbReference type="PANTHER" id="PTHR46599:SF3">
    <property type="entry name" value="PIGGYBAC TRANSPOSABLE ELEMENT-DERIVED PROTEIN 4"/>
    <property type="match status" value="1"/>
</dbReference>
<feature type="domain" description="PiggyBac transposable element-derived protein" evidence="2">
    <location>
        <begin position="68"/>
        <end position="135"/>
    </location>
</feature>
<feature type="region of interest" description="Disordered" evidence="1">
    <location>
        <begin position="276"/>
        <end position="304"/>
    </location>
</feature>
<dbReference type="EMBL" id="VTPC01005692">
    <property type="protein sequence ID" value="KAF2895759.1"/>
    <property type="molecule type" value="Genomic_DNA"/>
</dbReference>
<feature type="compositionally biased region" description="Acidic residues" evidence="1">
    <location>
        <begin position="285"/>
        <end position="302"/>
    </location>
</feature>